<keyword evidence="10" id="KW-0472">Membrane</keyword>
<keyword evidence="5" id="KW-1003">Cell membrane</keyword>
<protein>
    <recommendedName>
        <fullName evidence="4">glucan endo-1,3-beta-D-glucosidase</fullName>
        <ecNumber evidence="4">3.2.1.39</ecNumber>
    </recommendedName>
</protein>
<evidence type="ECO:0000256" key="10">
    <source>
        <dbReference type="ARBA" id="ARBA00023136"/>
    </source>
</evidence>
<dbReference type="FunFam" id="1.20.58.1040:FF:000002">
    <property type="entry name" value="Glucan endo-1,3-beta-glucosidase 8"/>
    <property type="match status" value="1"/>
</dbReference>
<keyword evidence="9" id="KW-0611">Plant defense</keyword>
<feature type="signal peptide" evidence="16">
    <location>
        <begin position="1"/>
        <end position="29"/>
    </location>
</feature>
<evidence type="ECO:0000313" key="18">
    <source>
        <dbReference type="EMBL" id="KAL3530928.1"/>
    </source>
</evidence>
<dbReference type="EMBL" id="JBJUIK010000004">
    <property type="protein sequence ID" value="KAL3530928.1"/>
    <property type="molecule type" value="Genomic_DNA"/>
</dbReference>
<evidence type="ECO:0000256" key="6">
    <source>
        <dbReference type="ARBA" id="ARBA00022622"/>
    </source>
</evidence>
<evidence type="ECO:0000256" key="12">
    <source>
        <dbReference type="ARBA" id="ARBA00023180"/>
    </source>
</evidence>
<proteinExistence type="inferred from homology"/>
<feature type="domain" description="X8" evidence="17">
    <location>
        <begin position="372"/>
        <end position="454"/>
    </location>
</feature>
<evidence type="ECO:0000256" key="9">
    <source>
        <dbReference type="ARBA" id="ARBA00022821"/>
    </source>
</evidence>
<evidence type="ECO:0000256" key="3">
    <source>
        <dbReference type="ARBA" id="ARBA00008773"/>
    </source>
</evidence>
<keyword evidence="13" id="KW-0449">Lipoprotein</keyword>
<evidence type="ECO:0000256" key="13">
    <source>
        <dbReference type="ARBA" id="ARBA00023288"/>
    </source>
</evidence>
<dbReference type="Proteomes" id="UP001630127">
    <property type="component" value="Unassembled WGS sequence"/>
</dbReference>
<dbReference type="Pfam" id="PF07983">
    <property type="entry name" value="X8"/>
    <property type="match status" value="1"/>
</dbReference>
<evidence type="ECO:0000259" key="17">
    <source>
        <dbReference type="SMART" id="SM00768"/>
    </source>
</evidence>
<dbReference type="GO" id="GO:0005886">
    <property type="term" value="C:plasma membrane"/>
    <property type="evidence" value="ECO:0007669"/>
    <property type="project" value="UniProtKB-SubCell"/>
</dbReference>
<dbReference type="InterPro" id="IPR044965">
    <property type="entry name" value="Glyco_hydro_17_plant"/>
</dbReference>
<comment type="caution">
    <text evidence="18">The sequence shown here is derived from an EMBL/GenBank/DDBJ whole genome shotgun (WGS) entry which is preliminary data.</text>
</comment>
<feature type="chain" id="PRO_5044769974" description="glucan endo-1,3-beta-D-glucosidase" evidence="16">
    <location>
        <begin position="30"/>
        <end position="491"/>
    </location>
</feature>
<dbReference type="GO" id="GO:0006952">
    <property type="term" value="P:defense response"/>
    <property type="evidence" value="ECO:0007669"/>
    <property type="project" value="UniProtKB-KW"/>
</dbReference>
<dbReference type="Gene3D" id="3.20.20.80">
    <property type="entry name" value="Glycosidases"/>
    <property type="match status" value="1"/>
</dbReference>
<keyword evidence="12" id="KW-0325">Glycoprotein</keyword>
<dbReference type="Gene3D" id="1.20.58.1040">
    <property type="match status" value="1"/>
</dbReference>
<keyword evidence="6" id="KW-0336">GPI-anchor</keyword>
<dbReference type="GO" id="GO:0098552">
    <property type="term" value="C:side of membrane"/>
    <property type="evidence" value="ECO:0007669"/>
    <property type="project" value="UniProtKB-KW"/>
</dbReference>
<dbReference type="GO" id="GO:0042973">
    <property type="term" value="F:glucan endo-1,3-beta-D-glucosidase activity"/>
    <property type="evidence" value="ECO:0007669"/>
    <property type="project" value="UniProtKB-EC"/>
</dbReference>
<comment type="similarity">
    <text evidence="3 15">Belongs to the glycosyl hydrolase 17 family.</text>
</comment>
<sequence length="491" mass="53590">MSSINLPPLFISVFIISLFSSLHFSAALAIGVNWGTAASHPLPPAQVVQLLKANNVNKVKLFDTDPVVLQALSGSSIYVTVGISNSMLRSLNSSLKAAVSWVHDNLTRFVSDGSGGVRIEFIAVGDDSFLQSYGEQFYPFVVGAAANIQTALTKFNLADRVKVVIPCSFDAFQSESGLPSKGKFRPDVNKTMSEVLTFLSKHGSPLFVTISPFMSYHQNKNVSLDFALLQETARPRNDSYRSYRNSFDLSYDTLVTALSTAGFPHMDIVIGQIGWPTDGAANATPSIAQAFLKGLMDHLDKISGTPLRPRDPPLETYIFSLLDEDQRSTAAGNFERHWGIFTFDGQAKYQIDFVHGSGKLVNAQNVQYLSSRWCVVNNNKDLSNISAQVVEACSAGDCSTLLPGGSCSNLSWPGNISYAFNSYYQQHDQRADSCAFGGLGLITTVDPSVENCRFVIGLRDSLSSSLCRSSLLHWIISPVVTILFCLLRVTW</sequence>
<dbReference type="InterPro" id="IPR000490">
    <property type="entry name" value="Glyco_hydro_17"/>
</dbReference>
<keyword evidence="19" id="KW-1185">Reference proteome</keyword>
<evidence type="ECO:0000256" key="2">
    <source>
        <dbReference type="ARBA" id="ARBA00004609"/>
    </source>
</evidence>
<reference evidence="18 19" key="1">
    <citation type="submission" date="2024-11" db="EMBL/GenBank/DDBJ databases">
        <title>A near-complete genome assembly of Cinchona calisaya.</title>
        <authorList>
            <person name="Lian D.C."/>
            <person name="Zhao X.W."/>
            <person name="Wei L."/>
        </authorList>
    </citation>
    <scope>NUCLEOTIDE SEQUENCE [LARGE SCALE GENOMIC DNA]</scope>
    <source>
        <tissue evidence="18">Nenye</tissue>
    </source>
</reference>
<name>A0ABD3AIL0_9GENT</name>
<evidence type="ECO:0000256" key="16">
    <source>
        <dbReference type="SAM" id="SignalP"/>
    </source>
</evidence>
<evidence type="ECO:0000256" key="15">
    <source>
        <dbReference type="RuleBase" id="RU004335"/>
    </source>
</evidence>
<keyword evidence="14" id="KW-0326">Glycosidase</keyword>
<comment type="catalytic activity">
    <reaction evidence="1">
        <text>Hydrolysis of (1-&gt;3)-beta-D-glucosidic linkages in (1-&gt;3)-beta-D-glucans.</text>
        <dbReference type="EC" id="3.2.1.39"/>
    </reaction>
</comment>
<evidence type="ECO:0000256" key="14">
    <source>
        <dbReference type="ARBA" id="ARBA00023295"/>
    </source>
</evidence>
<dbReference type="PANTHER" id="PTHR32227">
    <property type="entry name" value="GLUCAN ENDO-1,3-BETA-GLUCOSIDASE BG1-RELATED-RELATED"/>
    <property type="match status" value="1"/>
</dbReference>
<dbReference type="Pfam" id="PF00332">
    <property type="entry name" value="Glyco_hydro_17"/>
    <property type="match status" value="1"/>
</dbReference>
<dbReference type="AlphaFoldDB" id="A0ABD3AIL0"/>
<accession>A0ABD3AIL0</accession>
<organism evidence="18 19">
    <name type="scientific">Cinchona calisaya</name>
    <dbReference type="NCBI Taxonomy" id="153742"/>
    <lineage>
        <taxon>Eukaryota</taxon>
        <taxon>Viridiplantae</taxon>
        <taxon>Streptophyta</taxon>
        <taxon>Embryophyta</taxon>
        <taxon>Tracheophyta</taxon>
        <taxon>Spermatophyta</taxon>
        <taxon>Magnoliopsida</taxon>
        <taxon>eudicotyledons</taxon>
        <taxon>Gunneridae</taxon>
        <taxon>Pentapetalae</taxon>
        <taxon>asterids</taxon>
        <taxon>lamiids</taxon>
        <taxon>Gentianales</taxon>
        <taxon>Rubiaceae</taxon>
        <taxon>Cinchonoideae</taxon>
        <taxon>Cinchoneae</taxon>
        <taxon>Cinchona</taxon>
    </lineage>
</organism>
<evidence type="ECO:0000256" key="7">
    <source>
        <dbReference type="ARBA" id="ARBA00022729"/>
    </source>
</evidence>
<evidence type="ECO:0000256" key="4">
    <source>
        <dbReference type="ARBA" id="ARBA00012780"/>
    </source>
</evidence>
<keyword evidence="8" id="KW-0378">Hydrolase</keyword>
<evidence type="ECO:0000256" key="11">
    <source>
        <dbReference type="ARBA" id="ARBA00023157"/>
    </source>
</evidence>
<evidence type="ECO:0000256" key="8">
    <source>
        <dbReference type="ARBA" id="ARBA00022801"/>
    </source>
</evidence>
<dbReference type="FunFam" id="3.20.20.80:FF:000008">
    <property type="entry name" value="Glucan endo-1,3-beta-glucosidase 5"/>
    <property type="match status" value="1"/>
</dbReference>
<evidence type="ECO:0000256" key="1">
    <source>
        <dbReference type="ARBA" id="ARBA00000382"/>
    </source>
</evidence>
<dbReference type="SMART" id="SM00768">
    <property type="entry name" value="X8"/>
    <property type="match status" value="1"/>
</dbReference>
<evidence type="ECO:0000313" key="19">
    <source>
        <dbReference type="Proteomes" id="UP001630127"/>
    </source>
</evidence>
<dbReference type="InterPro" id="IPR012946">
    <property type="entry name" value="X8"/>
</dbReference>
<dbReference type="EC" id="3.2.1.39" evidence="4"/>
<evidence type="ECO:0000256" key="5">
    <source>
        <dbReference type="ARBA" id="ARBA00022475"/>
    </source>
</evidence>
<gene>
    <name evidence="18" type="ORF">ACH5RR_010250</name>
</gene>
<keyword evidence="11" id="KW-1015">Disulfide bond</keyword>
<keyword evidence="7 16" id="KW-0732">Signal</keyword>
<dbReference type="SUPFAM" id="SSF51445">
    <property type="entry name" value="(Trans)glycosidases"/>
    <property type="match status" value="1"/>
</dbReference>
<dbReference type="InterPro" id="IPR017853">
    <property type="entry name" value="GH"/>
</dbReference>
<comment type="subcellular location">
    <subcellularLocation>
        <location evidence="2">Cell membrane</location>
        <topology evidence="2">Lipid-anchor</topology>
        <topology evidence="2">GPI-anchor</topology>
    </subcellularLocation>
</comment>